<dbReference type="Proteomes" id="UP001497516">
    <property type="component" value="Chromosome 4"/>
</dbReference>
<organism evidence="2 3">
    <name type="scientific">Linum trigynum</name>
    <dbReference type="NCBI Taxonomy" id="586398"/>
    <lineage>
        <taxon>Eukaryota</taxon>
        <taxon>Viridiplantae</taxon>
        <taxon>Streptophyta</taxon>
        <taxon>Embryophyta</taxon>
        <taxon>Tracheophyta</taxon>
        <taxon>Spermatophyta</taxon>
        <taxon>Magnoliopsida</taxon>
        <taxon>eudicotyledons</taxon>
        <taxon>Gunneridae</taxon>
        <taxon>Pentapetalae</taxon>
        <taxon>rosids</taxon>
        <taxon>fabids</taxon>
        <taxon>Malpighiales</taxon>
        <taxon>Linaceae</taxon>
        <taxon>Linum</taxon>
    </lineage>
</organism>
<gene>
    <name evidence="2" type="ORF">LTRI10_LOCUS25287</name>
</gene>
<name>A0AAV2EE90_9ROSI</name>
<reference evidence="2 3" key="1">
    <citation type="submission" date="2024-04" db="EMBL/GenBank/DDBJ databases">
        <authorList>
            <person name="Fracassetti M."/>
        </authorList>
    </citation>
    <scope>NUCLEOTIDE SEQUENCE [LARGE SCALE GENOMIC DNA]</scope>
</reference>
<accession>A0AAV2EE90</accession>
<evidence type="ECO:0000256" key="1">
    <source>
        <dbReference type="SAM" id="MobiDB-lite"/>
    </source>
</evidence>
<proteinExistence type="predicted"/>
<keyword evidence="3" id="KW-1185">Reference proteome</keyword>
<dbReference type="EMBL" id="OZ034817">
    <property type="protein sequence ID" value="CAL1384052.1"/>
    <property type="molecule type" value="Genomic_DNA"/>
</dbReference>
<feature type="region of interest" description="Disordered" evidence="1">
    <location>
        <begin position="29"/>
        <end position="52"/>
    </location>
</feature>
<protein>
    <submittedName>
        <fullName evidence="2">Uncharacterized protein</fullName>
    </submittedName>
</protein>
<dbReference type="AlphaFoldDB" id="A0AAV2EE90"/>
<evidence type="ECO:0000313" key="2">
    <source>
        <dbReference type="EMBL" id="CAL1384052.1"/>
    </source>
</evidence>
<evidence type="ECO:0000313" key="3">
    <source>
        <dbReference type="Proteomes" id="UP001497516"/>
    </source>
</evidence>
<sequence length="69" mass="7721">MVKKSSKIAPRMIPMCSLSRVYPLGVWDPKPSSPPSESAKTHLYSSKKPSYSPSYGHNLWGSGHNFWNV</sequence>